<name>A0AAP0PTB8_9MAGN</name>
<sequence>MGFAEVLGISFNHNNGSSSNHINNRSKIISFSPNLEINQHQFLFHSNSDSIEPTLSAAQSDLRSQLRVQVAARVDGVLEHSRSVSQRHCFGLSCFQASQRCRRNS</sequence>
<dbReference type="AlphaFoldDB" id="A0AAP0PTB8"/>
<evidence type="ECO:0000313" key="2">
    <source>
        <dbReference type="Proteomes" id="UP001417504"/>
    </source>
</evidence>
<dbReference type="Proteomes" id="UP001417504">
    <property type="component" value="Unassembled WGS sequence"/>
</dbReference>
<comment type="caution">
    <text evidence="1">The sequence shown here is derived from an EMBL/GenBank/DDBJ whole genome shotgun (WGS) entry which is preliminary data.</text>
</comment>
<dbReference type="EMBL" id="JBBNAE010000001">
    <property type="protein sequence ID" value="KAK9153774.1"/>
    <property type="molecule type" value="Genomic_DNA"/>
</dbReference>
<gene>
    <name evidence="1" type="ORF">Sjap_001254</name>
</gene>
<proteinExistence type="predicted"/>
<reference evidence="1 2" key="1">
    <citation type="submission" date="2024-01" db="EMBL/GenBank/DDBJ databases">
        <title>Genome assemblies of Stephania.</title>
        <authorList>
            <person name="Yang L."/>
        </authorList>
    </citation>
    <scope>NUCLEOTIDE SEQUENCE [LARGE SCALE GENOMIC DNA]</scope>
    <source>
        <strain evidence="1">QJT</strain>
        <tissue evidence="1">Leaf</tissue>
    </source>
</reference>
<keyword evidence="2" id="KW-1185">Reference proteome</keyword>
<evidence type="ECO:0000313" key="1">
    <source>
        <dbReference type="EMBL" id="KAK9153774.1"/>
    </source>
</evidence>
<organism evidence="1 2">
    <name type="scientific">Stephania japonica</name>
    <dbReference type="NCBI Taxonomy" id="461633"/>
    <lineage>
        <taxon>Eukaryota</taxon>
        <taxon>Viridiplantae</taxon>
        <taxon>Streptophyta</taxon>
        <taxon>Embryophyta</taxon>
        <taxon>Tracheophyta</taxon>
        <taxon>Spermatophyta</taxon>
        <taxon>Magnoliopsida</taxon>
        <taxon>Ranunculales</taxon>
        <taxon>Menispermaceae</taxon>
        <taxon>Menispermoideae</taxon>
        <taxon>Cissampelideae</taxon>
        <taxon>Stephania</taxon>
    </lineage>
</organism>
<protein>
    <submittedName>
        <fullName evidence="1">Uncharacterized protein</fullName>
    </submittedName>
</protein>
<accession>A0AAP0PTB8</accession>